<evidence type="ECO:0000313" key="1">
    <source>
        <dbReference type="EMBL" id="MBD2771579.1"/>
    </source>
</evidence>
<dbReference type="AlphaFoldDB" id="A0A8J6XBE8"/>
<dbReference type="Proteomes" id="UP000629098">
    <property type="component" value="Unassembled WGS sequence"/>
</dbReference>
<comment type="caution">
    <text evidence="1">The sequence shown here is derived from an EMBL/GenBank/DDBJ whole genome shotgun (WGS) entry which is preliminary data.</text>
</comment>
<evidence type="ECO:0000313" key="2">
    <source>
        <dbReference type="Proteomes" id="UP000629098"/>
    </source>
</evidence>
<name>A0A8J6XBE8_9CYAN</name>
<reference evidence="1" key="1">
    <citation type="submission" date="2020-09" db="EMBL/GenBank/DDBJ databases">
        <title>Iningainema tapete sp. nov. (Scytonemataceae, Cyanobacteria) from greenhouses in central Florida (USA) produces two types of nodularin with biosynthetic potential for microcystin-LR and anabaenopeptins.</title>
        <authorList>
            <person name="Berthold D.E."/>
            <person name="Lefler F.W."/>
            <person name="Huang I.-S."/>
            <person name="Abdulla H."/>
            <person name="Zimba P.V."/>
            <person name="Laughinghouse H.D. IV."/>
        </authorList>
    </citation>
    <scope>NUCLEOTIDE SEQUENCE</scope>
    <source>
        <strain evidence="1">BLCCT55</strain>
    </source>
</reference>
<proteinExistence type="predicted"/>
<gene>
    <name evidence="1" type="ORF">ICL16_05475</name>
</gene>
<dbReference type="RefSeq" id="WP_190825866.1">
    <property type="nucleotide sequence ID" value="NZ_CAWPPI010000025.1"/>
</dbReference>
<dbReference type="EMBL" id="JACXAE010000025">
    <property type="protein sequence ID" value="MBD2771579.1"/>
    <property type="molecule type" value="Genomic_DNA"/>
</dbReference>
<organism evidence="1 2">
    <name type="scientific">Iningainema tapete BLCC-T55</name>
    <dbReference type="NCBI Taxonomy" id="2748662"/>
    <lineage>
        <taxon>Bacteria</taxon>
        <taxon>Bacillati</taxon>
        <taxon>Cyanobacteriota</taxon>
        <taxon>Cyanophyceae</taxon>
        <taxon>Nostocales</taxon>
        <taxon>Scytonemataceae</taxon>
        <taxon>Iningainema tapete</taxon>
    </lineage>
</organism>
<accession>A0A8J6XBE8</accession>
<keyword evidence="2" id="KW-1185">Reference proteome</keyword>
<sequence>MGIRKTDNSGLIQRFWNLKVLIALALALALLKNCYNNQEVISPDIETTSEVAQKTQELSGKTVTIRGKIQQKVGSSSFTVSDRQFFSVPIVVVNASAKPFDLPVNKSVEVQVTGLIRNLVISSLERDFNLRLPEQEYKNFINQPAIIAKSILLSPTTNQITSNPEQYYGTKLAVRGKVENIQSPVLFTLDNGQWFGTNDLLVLLNVAPKTVIKQGEIVEVRGVVRPFIVGDIERNYNITWNTRVKNQLKINYGNKPVLVAEAVNLSEILR</sequence>
<protein>
    <submittedName>
        <fullName evidence="1">Uncharacterized protein</fullName>
    </submittedName>
</protein>